<feature type="chain" id="PRO_5015836173" evidence="1">
    <location>
        <begin position="21"/>
        <end position="115"/>
    </location>
</feature>
<sequence length="115" mass="12787">MQFNLLNAAVLLALPLAAQACDIRVQWTKNWQEQGLRRYQVKLTTNPVPNEGHAALYCDKLGGNNRACYWDSDGHYKADVSFVDGPAGYSAYLNAHNHAASEFRRFTGCEAILAI</sequence>
<name>A0A2V1D151_9PLEO</name>
<gene>
    <name evidence="2" type="ORF">DM02DRAFT_663633</name>
</gene>
<reference evidence="2 3" key="1">
    <citation type="journal article" date="2018" name="Sci. Rep.">
        <title>Comparative genomics provides insights into the lifestyle and reveals functional heterogeneity of dark septate endophytic fungi.</title>
        <authorList>
            <person name="Knapp D.G."/>
            <person name="Nemeth J.B."/>
            <person name="Barry K."/>
            <person name="Hainaut M."/>
            <person name="Henrissat B."/>
            <person name="Johnson J."/>
            <person name="Kuo A."/>
            <person name="Lim J.H.P."/>
            <person name="Lipzen A."/>
            <person name="Nolan M."/>
            <person name="Ohm R.A."/>
            <person name="Tamas L."/>
            <person name="Grigoriev I.V."/>
            <person name="Spatafora J.W."/>
            <person name="Nagy L.G."/>
            <person name="Kovacs G.M."/>
        </authorList>
    </citation>
    <scope>NUCLEOTIDE SEQUENCE [LARGE SCALE GENOMIC DNA]</scope>
    <source>
        <strain evidence="2 3">DSE2036</strain>
    </source>
</reference>
<keyword evidence="1" id="KW-0732">Signal</keyword>
<evidence type="ECO:0000256" key="1">
    <source>
        <dbReference type="SAM" id="SignalP"/>
    </source>
</evidence>
<proteinExistence type="predicted"/>
<dbReference type="OrthoDB" id="3674049at2759"/>
<evidence type="ECO:0000313" key="2">
    <source>
        <dbReference type="EMBL" id="PVH91762.1"/>
    </source>
</evidence>
<dbReference type="Proteomes" id="UP000244855">
    <property type="component" value="Unassembled WGS sequence"/>
</dbReference>
<keyword evidence="3" id="KW-1185">Reference proteome</keyword>
<dbReference type="EMBL" id="KZ805786">
    <property type="protein sequence ID" value="PVH91762.1"/>
    <property type="molecule type" value="Genomic_DNA"/>
</dbReference>
<protein>
    <submittedName>
        <fullName evidence="2">Uncharacterized protein</fullName>
    </submittedName>
</protein>
<organism evidence="2 3">
    <name type="scientific">Periconia macrospinosa</name>
    <dbReference type="NCBI Taxonomy" id="97972"/>
    <lineage>
        <taxon>Eukaryota</taxon>
        <taxon>Fungi</taxon>
        <taxon>Dikarya</taxon>
        <taxon>Ascomycota</taxon>
        <taxon>Pezizomycotina</taxon>
        <taxon>Dothideomycetes</taxon>
        <taxon>Pleosporomycetidae</taxon>
        <taxon>Pleosporales</taxon>
        <taxon>Massarineae</taxon>
        <taxon>Periconiaceae</taxon>
        <taxon>Periconia</taxon>
    </lineage>
</organism>
<evidence type="ECO:0000313" key="3">
    <source>
        <dbReference type="Proteomes" id="UP000244855"/>
    </source>
</evidence>
<feature type="signal peptide" evidence="1">
    <location>
        <begin position="1"/>
        <end position="20"/>
    </location>
</feature>
<dbReference type="AlphaFoldDB" id="A0A2V1D151"/>
<accession>A0A2V1D151</accession>